<feature type="signal peptide" evidence="2">
    <location>
        <begin position="1"/>
        <end position="42"/>
    </location>
</feature>
<dbReference type="Gene3D" id="2.60.120.260">
    <property type="entry name" value="Galactose-binding domain-like"/>
    <property type="match status" value="2"/>
</dbReference>
<evidence type="ECO:0000313" key="5">
    <source>
        <dbReference type="Proteomes" id="UP001387100"/>
    </source>
</evidence>
<accession>A0ABU8RI83</accession>
<feature type="domain" description="CBM6" evidence="3">
    <location>
        <begin position="59"/>
        <end position="188"/>
    </location>
</feature>
<dbReference type="SUPFAM" id="SSF49785">
    <property type="entry name" value="Galactose-binding domain-like"/>
    <property type="match status" value="2"/>
</dbReference>
<dbReference type="CDD" id="cd14490">
    <property type="entry name" value="CBM6-CBM35-CBM36_like_1"/>
    <property type="match status" value="1"/>
</dbReference>
<dbReference type="InterPro" id="IPR033801">
    <property type="entry name" value="CBM6-CBM35-CBM36-like_1"/>
</dbReference>
<protein>
    <submittedName>
        <fullName evidence="4">Glycosyl hydrolase family 28-related protein</fullName>
    </submittedName>
</protein>
<keyword evidence="4" id="KW-0378">Hydrolase</keyword>
<dbReference type="InterPro" id="IPR005084">
    <property type="entry name" value="CBM6"/>
</dbReference>
<evidence type="ECO:0000259" key="3">
    <source>
        <dbReference type="PROSITE" id="PS51175"/>
    </source>
</evidence>
<dbReference type="Pfam" id="PF22815">
    <property type="entry name" value="CatAgl_D1"/>
    <property type="match status" value="1"/>
</dbReference>
<dbReference type="SUPFAM" id="SSF51126">
    <property type="entry name" value="Pectin lyase-like"/>
    <property type="match status" value="1"/>
</dbReference>
<dbReference type="GO" id="GO:0016787">
    <property type="term" value="F:hydrolase activity"/>
    <property type="evidence" value="ECO:0007669"/>
    <property type="project" value="UniProtKB-KW"/>
</dbReference>
<dbReference type="Gene3D" id="2.160.20.10">
    <property type="entry name" value="Single-stranded right-handed beta-helix, Pectin lyase-like"/>
    <property type="match status" value="1"/>
</dbReference>
<dbReference type="Proteomes" id="UP001387100">
    <property type="component" value="Unassembled WGS sequence"/>
</dbReference>
<comment type="caution">
    <text evidence="4">The sequence shown here is derived from an EMBL/GenBank/DDBJ whole genome shotgun (WGS) entry which is preliminary data.</text>
</comment>
<dbReference type="PANTHER" id="PTHR43863:SF2">
    <property type="entry name" value="MALTASE-GLUCOAMYLASE"/>
    <property type="match status" value="1"/>
</dbReference>
<feature type="chain" id="PRO_5045294212" evidence="2">
    <location>
        <begin position="43"/>
        <end position="888"/>
    </location>
</feature>
<dbReference type="EMBL" id="JBBIAA010000004">
    <property type="protein sequence ID" value="MEJ5944797.1"/>
    <property type="molecule type" value="Genomic_DNA"/>
</dbReference>
<dbReference type="SMART" id="SM00710">
    <property type="entry name" value="PbH1"/>
    <property type="match status" value="9"/>
</dbReference>
<evidence type="ECO:0000313" key="4">
    <source>
        <dbReference type="EMBL" id="MEJ5944797.1"/>
    </source>
</evidence>
<sequence length="888" mass="93429">MDKCWTSWTLMRRTTRLCARPQAVAVVLAVAVAGLGATPAVAAGPTTTAVLIAADDLPVALEAESAVLSGGAGVNDNHEGYSGTGFVDGFILDNLGTASVTFTLVVPAAGEYGLNLRYANGTGSDMTITQDTGAAARQITLPSAPGAGWDFWSVHQEVVELEAGEQQVTYRYASTDTGNVNLDAMALAAVGDLSTPGGGATDPDELGESGPDTRWDDVTDVLRPLPGRRSTAFQAEDAFFANGAEQVAWRGDDGVDMSRERARLVVPVVVRSSGRQLVSVRYVNRSGAPADVVVGVDGIPQGRLVLPAGSSWQDVAVRLPLSKGLGSVELRRTGNTLEPGMVVDSVMLRGGLPLQERGATVATTTYQAERGRTDGDVLEPSRAFHDVAAEASGRQAVRLASEGDHVEWELTEPTNSLVLRASIPDTADGTGQVGSLGVYADGRKVSDIDVSSEFAYVYGDYPYVNDPSLGGAQRFFDETRVLLDEEFPTGTVLRLAKDAASADLPYTVDLAETEVVADPLTAPEGYVDVRDLGATSDDGTDDTAAFEAAVDRARELGTGVWVPEGRFTLGSRLRVEGVSVRGAGPWRSVVEGRDGHGGFYATGSGVTIADLMVDGDVRYRDDADFDAAMEGDFGQGSLLQNVWVEHTKVGLWASSGTDGLYALGLRIRDVFADGVHFNGRVTDSRVEHTVVRNTGDDAMAMWSSGGSVTRSVFARNTVQNPLLANGAALYGGTSNRIERNVVMDTLTASAGIAVSTRFNPVPFAGTTVVEGNTVLRSGGWEPNWATSFGGIWVFADTSAITSPVVIRGTDVVDSTYEGVLVSGNHPVEDLRIEDVTIDGAGSYGVAIRVGGVHRLTDVHATGVPADEEGRRSQFWGQLVDGGGNTGLW</sequence>
<organism evidence="4 5">
    <name type="scientific">Pseudokineococcus basanitobsidens</name>
    <dbReference type="NCBI Taxonomy" id="1926649"/>
    <lineage>
        <taxon>Bacteria</taxon>
        <taxon>Bacillati</taxon>
        <taxon>Actinomycetota</taxon>
        <taxon>Actinomycetes</taxon>
        <taxon>Kineosporiales</taxon>
        <taxon>Kineosporiaceae</taxon>
        <taxon>Pseudokineococcus</taxon>
    </lineage>
</organism>
<evidence type="ECO:0000256" key="2">
    <source>
        <dbReference type="SAM" id="SignalP"/>
    </source>
</evidence>
<dbReference type="InterPro" id="IPR055149">
    <property type="entry name" value="Agl_cat_D2"/>
</dbReference>
<dbReference type="InterPro" id="IPR012334">
    <property type="entry name" value="Pectin_lyas_fold"/>
</dbReference>
<feature type="region of interest" description="Disordered" evidence="1">
    <location>
        <begin position="193"/>
        <end position="213"/>
    </location>
</feature>
<evidence type="ECO:0000256" key="1">
    <source>
        <dbReference type="SAM" id="MobiDB-lite"/>
    </source>
</evidence>
<keyword evidence="2" id="KW-0732">Signal</keyword>
<dbReference type="InterPro" id="IPR006626">
    <property type="entry name" value="PbH1"/>
</dbReference>
<name>A0ABU8RI83_9ACTN</name>
<dbReference type="PANTHER" id="PTHR43863">
    <property type="entry name" value="HYDROLASE, PUTATIVE (AFU_ORTHOLOGUE AFUA_1G03140)-RELATED"/>
    <property type="match status" value="1"/>
</dbReference>
<dbReference type="CDD" id="cd04083">
    <property type="entry name" value="CBM35_Lmo2446-like"/>
    <property type="match status" value="1"/>
</dbReference>
<dbReference type="InterPro" id="IPR051816">
    <property type="entry name" value="Glycosyl_Hydrolase_31"/>
</dbReference>
<dbReference type="Pfam" id="PF16990">
    <property type="entry name" value="CBM_35"/>
    <property type="match status" value="1"/>
</dbReference>
<dbReference type="InterPro" id="IPR008979">
    <property type="entry name" value="Galactose-bd-like_sf"/>
</dbReference>
<dbReference type="InterPro" id="IPR011050">
    <property type="entry name" value="Pectin_lyase_fold/virulence"/>
</dbReference>
<proteinExistence type="predicted"/>
<gene>
    <name evidence="4" type="ORF">WDZ17_05755</name>
</gene>
<reference evidence="4 5" key="1">
    <citation type="journal article" date="2017" name="Int. J. Syst. Evol. Microbiol.">
        <title>Pseudokineococcus basanitobsidens sp. nov., isolated from volcanic rock.</title>
        <authorList>
            <person name="Lee D.W."/>
            <person name="Park M.Y."/>
            <person name="Kim J.J."/>
            <person name="Kim B.S."/>
        </authorList>
    </citation>
    <scope>NUCLEOTIDE SEQUENCE [LARGE SCALE GENOMIC DNA]</scope>
    <source>
        <strain evidence="4 5">DSM 103726</strain>
    </source>
</reference>
<keyword evidence="5" id="KW-1185">Reference proteome</keyword>
<dbReference type="Pfam" id="PF22816">
    <property type="entry name" value="CatAgl_D2"/>
    <property type="match status" value="1"/>
</dbReference>
<dbReference type="RefSeq" id="WP_339574182.1">
    <property type="nucleotide sequence ID" value="NZ_JBBIAA010000004.1"/>
</dbReference>
<dbReference type="PROSITE" id="PS51175">
    <property type="entry name" value="CBM6"/>
    <property type="match status" value="1"/>
</dbReference>